<feature type="compositionally biased region" description="Low complexity" evidence="1">
    <location>
        <begin position="7"/>
        <end position="16"/>
    </location>
</feature>
<dbReference type="KEGG" id="tva:4759765"/>
<gene>
    <name evidence="2" type="ORF">TVAG_047910</name>
</gene>
<evidence type="ECO:0000256" key="1">
    <source>
        <dbReference type="SAM" id="MobiDB-lite"/>
    </source>
</evidence>
<feature type="compositionally biased region" description="Basic and acidic residues" evidence="1">
    <location>
        <begin position="476"/>
        <end position="515"/>
    </location>
</feature>
<organism evidence="2 3">
    <name type="scientific">Trichomonas vaginalis (strain ATCC PRA-98 / G3)</name>
    <dbReference type="NCBI Taxonomy" id="412133"/>
    <lineage>
        <taxon>Eukaryota</taxon>
        <taxon>Metamonada</taxon>
        <taxon>Parabasalia</taxon>
        <taxon>Trichomonadida</taxon>
        <taxon>Trichomonadidae</taxon>
        <taxon>Trichomonas</taxon>
    </lineage>
</organism>
<dbReference type="OMA" id="YLEDSEC"/>
<dbReference type="SMR" id="A2EZH1"/>
<dbReference type="RefSeq" id="XP_001330452.1">
    <property type="nucleotide sequence ID" value="XM_001330417.1"/>
</dbReference>
<dbReference type="InParanoid" id="A2EZH1"/>
<proteinExistence type="predicted"/>
<feature type="region of interest" description="Disordered" evidence="1">
    <location>
        <begin position="1"/>
        <end position="59"/>
    </location>
</feature>
<feature type="compositionally biased region" description="Basic and acidic residues" evidence="1">
    <location>
        <begin position="522"/>
        <end position="550"/>
    </location>
</feature>
<dbReference type="VEuPathDB" id="TrichDB:TVAGG3_0657410"/>
<feature type="compositionally biased region" description="Basic and acidic residues" evidence="1">
    <location>
        <begin position="436"/>
        <end position="468"/>
    </location>
</feature>
<dbReference type="EMBL" id="DS113552">
    <property type="protein sequence ID" value="EAY01937.1"/>
    <property type="molecule type" value="Genomic_DNA"/>
</dbReference>
<feature type="compositionally biased region" description="Basic and acidic residues" evidence="1">
    <location>
        <begin position="564"/>
        <end position="599"/>
    </location>
</feature>
<name>A2EZH1_TRIV3</name>
<feature type="compositionally biased region" description="Polar residues" evidence="1">
    <location>
        <begin position="35"/>
        <end position="45"/>
    </location>
</feature>
<dbReference type="Proteomes" id="UP000001542">
    <property type="component" value="Unassembled WGS sequence"/>
</dbReference>
<dbReference type="PANTHER" id="PTHR47026">
    <property type="entry name" value="PIGMENTOSA GTPASE REGULATOR-LIKE PROTEIN, PUTATIVE-RELATED"/>
    <property type="match status" value="1"/>
</dbReference>
<dbReference type="PANTHER" id="PTHR47026:SF2">
    <property type="entry name" value="FLAGELLAR ASSOCIATED PROTEIN"/>
    <property type="match status" value="1"/>
</dbReference>
<accession>A2EZH1</accession>
<evidence type="ECO:0000313" key="2">
    <source>
        <dbReference type="EMBL" id="EAY01937.1"/>
    </source>
</evidence>
<dbReference type="AlphaFoldDB" id="A2EZH1"/>
<feature type="region of interest" description="Disordered" evidence="1">
    <location>
        <begin position="321"/>
        <end position="636"/>
    </location>
</feature>
<protein>
    <submittedName>
        <fullName evidence="2">Uncharacterized protein</fullName>
    </submittedName>
</protein>
<feature type="compositionally biased region" description="Basic and acidic residues" evidence="1">
    <location>
        <begin position="380"/>
        <end position="412"/>
    </location>
</feature>
<evidence type="ECO:0000313" key="3">
    <source>
        <dbReference type="Proteomes" id="UP000001542"/>
    </source>
</evidence>
<reference evidence="2" key="1">
    <citation type="submission" date="2006-10" db="EMBL/GenBank/DDBJ databases">
        <authorList>
            <person name="Amadeo P."/>
            <person name="Zhao Q."/>
            <person name="Wortman J."/>
            <person name="Fraser-Liggett C."/>
            <person name="Carlton J."/>
        </authorList>
    </citation>
    <scope>NUCLEOTIDE SEQUENCE</scope>
    <source>
        <strain evidence="2">G3</strain>
    </source>
</reference>
<reference evidence="2" key="2">
    <citation type="journal article" date="2007" name="Science">
        <title>Draft genome sequence of the sexually transmitted pathogen Trichomonas vaginalis.</title>
        <authorList>
            <person name="Carlton J.M."/>
            <person name="Hirt R.P."/>
            <person name="Silva J.C."/>
            <person name="Delcher A.L."/>
            <person name="Schatz M."/>
            <person name="Zhao Q."/>
            <person name="Wortman J.R."/>
            <person name="Bidwell S.L."/>
            <person name="Alsmark U.C.M."/>
            <person name="Besteiro S."/>
            <person name="Sicheritz-Ponten T."/>
            <person name="Noel C.J."/>
            <person name="Dacks J.B."/>
            <person name="Foster P.G."/>
            <person name="Simillion C."/>
            <person name="Van de Peer Y."/>
            <person name="Miranda-Saavedra D."/>
            <person name="Barton G.J."/>
            <person name="Westrop G.D."/>
            <person name="Mueller S."/>
            <person name="Dessi D."/>
            <person name="Fiori P.L."/>
            <person name="Ren Q."/>
            <person name="Paulsen I."/>
            <person name="Zhang H."/>
            <person name="Bastida-Corcuera F.D."/>
            <person name="Simoes-Barbosa A."/>
            <person name="Brown M.T."/>
            <person name="Hayes R.D."/>
            <person name="Mukherjee M."/>
            <person name="Okumura C.Y."/>
            <person name="Schneider R."/>
            <person name="Smith A.J."/>
            <person name="Vanacova S."/>
            <person name="Villalvazo M."/>
            <person name="Haas B.J."/>
            <person name="Pertea M."/>
            <person name="Feldblyum T.V."/>
            <person name="Utterback T.R."/>
            <person name="Shu C.L."/>
            <person name="Osoegawa K."/>
            <person name="de Jong P.J."/>
            <person name="Hrdy I."/>
            <person name="Horvathova L."/>
            <person name="Zubacova Z."/>
            <person name="Dolezal P."/>
            <person name="Malik S.B."/>
            <person name="Logsdon J.M. Jr."/>
            <person name="Henze K."/>
            <person name="Gupta A."/>
            <person name="Wang C.C."/>
            <person name="Dunne R.L."/>
            <person name="Upcroft J.A."/>
            <person name="Upcroft P."/>
            <person name="White O."/>
            <person name="Salzberg S.L."/>
            <person name="Tang P."/>
            <person name="Chiu C.-H."/>
            <person name="Lee Y.-S."/>
            <person name="Embley T.M."/>
            <person name="Coombs G.H."/>
            <person name="Mottram J.C."/>
            <person name="Tachezy J."/>
            <person name="Fraser-Liggett C.M."/>
            <person name="Johnson P.J."/>
        </authorList>
    </citation>
    <scope>NUCLEOTIDE SEQUENCE [LARGE SCALE GENOMIC DNA]</scope>
    <source>
        <strain evidence="2">G3</strain>
    </source>
</reference>
<dbReference type="OrthoDB" id="10652838at2759"/>
<dbReference type="VEuPathDB" id="TrichDB:TVAG_047910"/>
<feature type="compositionally biased region" description="Low complexity" evidence="1">
    <location>
        <begin position="25"/>
        <end position="34"/>
    </location>
</feature>
<feature type="compositionally biased region" description="Basic and acidic residues" evidence="1">
    <location>
        <begin position="140"/>
        <end position="157"/>
    </location>
</feature>
<keyword evidence="3" id="KW-1185">Reference proteome</keyword>
<feature type="compositionally biased region" description="Polar residues" evidence="1">
    <location>
        <begin position="622"/>
        <end position="636"/>
    </location>
</feature>
<feature type="compositionally biased region" description="Polar residues" evidence="1">
    <location>
        <begin position="341"/>
        <end position="360"/>
    </location>
</feature>
<feature type="region of interest" description="Disordered" evidence="1">
    <location>
        <begin position="118"/>
        <end position="157"/>
    </location>
</feature>
<sequence>MSAGRASPKSSFSRSSLVYPNKTRNSYSNNNSNNPFTRPKTQMTQKRQEPEEIPSYLEDSECVSLRESNWEEPNFSEIEDEQLKKLVTHLNEYSTSCASKENYKDAKRAAELSNLAMKELNSRLKPKTRSTKNTESPDDAIEKAKEKYKERNENTDREFDERLAKIQEKHQQEMEAFNKKWSEEMPQKYRKPSQQILQMKKIEKRLAAAGEFDNAEDMHKRTEELIAKEADNAQLLLIHDYKNAKNQLLSNQQNDIQVLKSWYTTQKSLNESRFSVDLLSAEKRKNVVNQRTKENNRTILRLTSRGKISVSKMRNSDNVQAVLLPPLLPPNDPRLRHQKKSAQSSPTKRNNEQSNSQPQSPKEKEENKEEDMSLSAVVQDKLDDGQLENKEEAVQHQEQEQKEESAQQKEEKDDQDDNASLKEVFVGALSNPKSPVSEKEEEQKQEEQNETKQEEQQKQDENEKKEEEISNPIIEKIQDAAEKVEDKIDEKEQKEEEPKHEEERDLKDEQTKEEKIEEDFIDEQKEPVKENEPEKEKEAEQQPEQKEETQPKQASLLGNLQQLLEKKEEEKPEEQKQEEPKPEMKQEEEKKEEEKKEENTPVLSIAGAIADTISQEKENDENATFQTEQQKFQVEQ</sequence>
<feature type="compositionally biased region" description="Basic and acidic residues" evidence="1">
    <location>
        <begin position="361"/>
        <end position="371"/>
    </location>
</feature>